<dbReference type="GO" id="GO:0000774">
    <property type="term" value="F:adenyl-nucleotide exchange factor activity"/>
    <property type="evidence" value="ECO:0007669"/>
    <property type="project" value="TreeGrafter"/>
</dbReference>
<dbReference type="EMBL" id="JAFEUZ010000031">
    <property type="protein sequence ID" value="KAG5471446.1"/>
    <property type="molecule type" value="Genomic_DNA"/>
</dbReference>
<proteinExistence type="predicted"/>
<dbReference type="PANTHER" id="PTHR19316">
    <property type="entry name" value="PROTEIN FOLDING REGULATOR"/>
    <property type="match status" value="1"/>
</dbReference>
<feature type="compositionally biased region" description="Low complexity" evidence="1">
    <location>
        <begin position="27"/>
        <end position="41"/>
    </location>
</feature>
<dbReference type="Gene3D" id="1.25.10.10">
    <property type="entry name" value="Leucine-rich Repeat Variant"/>
    <property type="match status" value="1"/>
</dbReference>
<keyword evidence="3" id="KW-1185">Reference proteome</keyword>
<dbReference type="InterPro" id="IPR011989">
    <property type="entry name" value="ARM-like"/>
</dbReference>
<evidence type="ECO:0000313" key="2">
    <source>
        <dbReference type="EMBL" id="KAG5471446.1"/>
    </source>
</evidence>
<dbReference type="KEGG" id="lmat:92511653"/>
<reference evidence="3" key="1">
    <citation type="journal article" date="2021" name="Microbiol. Resour. Announc.">
        <title>LGAAP: Leishmaniinae Genome Assembly and Annotation Pipeline.</title>
        <authorList>
            <person name="Almutairi H."/>
            <person name="Urbaniak M.D."/>
            <person name="Bates M.D."/>
            <person name="Jariyapan N."/>
            <person name="Kwakye-Nuako G."/>
            <person name="Thomaz-Soccol V."/>
            <person name="Al-Salem W.S."/>
            <person name="Dillon R.J."/>
            <person name="Bates P.A."/>
            <person name="Gatherer D."/>
        </authorList>
    </citation>
    <scope>NUCLEOTIDE SEQUENCE [LARGE SCALE GENOMIC DNA]</scope>
</reference>
<reference evidence="3" key="2">
    <citation type="journal article" date="2021" name="Sci. Data">
        <title>Chromosome-scale genome sequencing, assembly and annotation of six genomes from subfamily Leishmaniinae.</title>
        <authorList>
            <person name="Almutairi H."/>
            <person name="Urbaniak M.D."/>
            <person name="Bates M.D."/>
            <person name="Jariyapan N."/>
            <person name="Kwakye-Nuako G."/>
            <person name="Thomaz Soccol V."/>
            <person name="Al-Salem W.S."/>
            <person name="Dillon R.J."/>
            <person name="Bates P.A."/>
            <person name="Gatherer D."/>
        </authorList>
    </citation>
    <scope>NUCLEOTIDE SEQUENCE [LARGE SCALE GENOMIC DNA]</scope>
</reference>
<sequence>MSSDATVNAALLNLCAQLQGGDTRPTASEGAPAPANAGGCAQVTTQPGTSVAAPSTAADARPSAVVGETARPPSDYEWLRNALASVEAPEKRLKQLLLSTESDATEGSREPSEQEERVEALAEMAEMVEDVNWAAEFALMHGPQRLLQALRRERAAHSLPPTSAVDTGAHLEAAERRNAAKGGSPPATHDSIPSSAVPLFTQFAMVIAHSAQLNEQVQVAYQAARWEDILLPFLGDCIEAVQSLVRLISDGVAVDKRGDGAEAASTATTATSLMSLLGALLHACSCLCRDCAPNTIVFIQSNGLAVLVEVLRLTQALLESLFVNGAICGRMPVAVTSIASDTATEEEVDDIFAPLLRVAHKVAARVFFFVAYLASTGVSSEEIIRLTCQHAESQISDEALQKSAARALLSLLEKSPQSMKEFVHTLMPRRMKEWRTHLQREEGVGVTEDERRQLVDAIDRMS</sequence>
<dbReference type="PANTHER" id="PTHR19316:SF18">
    <property type="entry name" value="HSP70-BINDING PROTEIN 1"/>
    <property type="match status" value="1"/>
</dbReference>
<evidence type="ECO:0000256" key="1">
    <source>
        <dbReference type="SAM" id="MobiDB-lite"/>
    </source>
</evidence>
<dbReference type="InterPro" id="IPR016024">
    <property type="entry name" value="ARM-type_fold"/>
</dbReference>
<dbReference type="OrthoDB" id="10250458at2759"/>
<name>A0A836H5Q7_9TRYP</name>
<dbReference type="RefSeq" id="XP_067176420.1">
    <property type="nucleotide sequence ID" value="XM_067319141.1"/>
</dbReference>
<dbReference type="GO" id="GO:0005783">
    <property type="term" value="C:endoplasmic reticulum"/>
    <property type="evidence" value="ECO:0007669"/>
    <property type="project" value="TreeGrafter"/>
</dbReference>
<protein>
    <submittedName>
        <fullName evidence="2">Uncharacterized protein</fullName>
    </submittedName>
</protein>
<organism evidence="2 3">
    <name type="scientific">Leishmania martiniquensis</name>
    <dbReference type="NCBI Taxonomy" id="1580590"/>
    <lineage>
        <taxon>Eukaryota</taxon>
        <taxon>Discoba</taxon>
        <taxon>Euglenozoa</taxon>
        <taxon>Kinetoplastea</taxon>
        <taxon>Metakinetoplastina</taxon>
        <taxon>Trypanosomatida</taxon>
        <taxon>Trypanosomatidae</taxon>
        <taxon>Leishmaniinae</taxon>
        <taxon>Leishmania</taxon>
    </lineage>
</organism>
<dbReference type="InterPro" id="IPR050693">
    <property type="entry name" value="Hsp70_NEF-Inhibitors"/>
</dbReference>
<comment type="caution">
    <text evidence="2">The sequence shown here is derived from an EMBL/GenBank/DDBJ whole genome shotgun (WGS) entry which is preliminary data.</text>
</comment>
<dbReference type="AlphaFoldDB" id="A0A836H5Q7"/>
<accession>A0A836H5Q7</accession>
<dbReference type="GeneID" id="92511653"/>
<evidence type="ECO:0000313" key="3">
    <source>
        <dbReference type="Proteomes" id="UP000673552"/>
    </source>
</evidence>
<dbReference type="Proteomes" id="UP000673552">
    <property type="component" value="Unassembled WGS sequence"/>
</dbReference>
<gene>
    <name evidence="2" type="ORF">LSCM1_01534</name>
</gene>
<dbReference type="SUPFAM" id="SSF48371">
    <property type="entry name" value="ARM repeat"/>
    <property type="match status" value="1"/>
</dbReference>
<feature type="compositionally biased region" description="Polar residues" evidence="1">
    <location>
        <begin position="42"/>
        <end position="53"/>
    </location>
</feature>
<feature type="region of interest" description="Disordered" evidence="1">
    <location>
        <begin position="21"/>
        <end position="71"/>
    </location>
</feature>